<comment type="similarity">
    <text evidence="7">Belongs to the bacterial reverse transcriptase family.</text>
</comment>
<dbReference type="SUPFAM" id="SSF56672">
    <property type="entry name" value="DNA/RNA polymerases"/>
    <property type="match status" value="1"/>
</dbReference>
<dbReference type="EMBL" id="JAYGIE010000078">
    <property type="protein sequence ID" value="MEA5478799.1"/>
    <property type="molecule type" value="Genomic_DNA"/>
</dbReference>
<dbReference type="RefSeq" id="WP_323262203.1">
    <property type="nucleotide sequence ID" value="NZ_JAYGIE010000078.1"/>
</dbReference>
<feature type="coiled-coil region" evidence="8">
    <location>
        <begin position="275"/>
        <end position="302"/>
    </location>
</feature>
<dbReference type="InterPro" id="IPR000123">
    <property type="entry name" value="Reverse_transcriptase_msDNA"/>
</dbReference>
<dbReference type="InterPro" id="IPR000477">
    <property type="entry name" value="RT_dom"/>
</dbReference>
<evidence type="ECO:0000256" key="6">
    <source>
        <dbReference type="ARBA" id="ARBA00023118"/>
    </source>
</evidence>
<keyword evidence="4" id="KW-0460">Magnesium</keyword>
<protein>
    <submittedName>
        <fullName evidence="10">Reverse transcriptase family protein</fullName>
        <ecNumber evidence="10">2.7.7.49</ecNumber>
    </submittedName>
</protein>
<evidence type="ECO:0000313" key="11">
    <source>
        <dbReference type="Proteomes" id="UP001301388"/>
    </source>
</evidence>
<dbReference type="CDD" id="cd03487">
    <property type="entry name" value="RT_Bac_retron_II"/>
    <property type="match status" value="1"/>
</dbReference>
<evidence type="ECO:0000256" key="4">
    <source>
        <dbReference type="ARBA" id="ARBA00022842"/>
    </source>
</evidence>
<organism evidence="10 11">
    <name type="scientific">Pseudanabaena galeata UHCC 0370</name>
    <dbReference type="NCBI Taxonomy" id="3110310"/>
    <lineage>
        <taxon>Bacteria</taxon>
        <taxon>Bacillati</taxon>
        <taxon>Cyanobacteriota</taxon>
        <taxon>Cyanophyceae</taxon>
        <taxon>Pseudanabaenales</taxon>
        <taxon>Pseudanabaenaceae</taxon>
        <taxon>Pseudanabaena</taxon>
    </lineage>
</organism>
<sequence>MIPLQKNKLGYELDQSPFYCLKSQAKLAKLLGTSREELKVLTQSENLYREGVHIKNGKSRFVEKPRSDLKRVQKQIEELLKRIKCPEYLHSPKKGCSYISNAKIHVNANVVKTLDIEKFFPSTPSRRVYWFFNKRMKCSSDIAGILTRLLTFKDHLPTGSPSSPILSYFAHINMWDSISEIVQRENCDLSVYIDDITISGNRVSNKLIWEVKKLLHLNGLNSNNKKEKHYAGNQLRKITGIIITSTGELKVPNRQHLKMHKTRKEICSPVNLEKRKELFQKLRGLEAQAKQIRKANNIQNQT</sequence>
<evidence type="ECO:0000256" key="3">
    <source>
        <dbReference type="ARBA" id="ARBA00022723"/>
    </source>
</evidence>
<comment type="caution">
    <text evidence="10">The sequence shown here is derived from an EMBL/GenBank/DDBJ whole genome shotgun (WGS) entry which is preliminary data.</text>
</comment>
<proteinExistence type="inferred from homology"/>
<accession>A0ABU5TKK2</accession>
<dbReference type="Pfam" id="PF00078">
    <property type="entry name" value="RVT_1"/>
    <property type="match status" value="1"/>
</dbReference>
<evidence type="ECO:0000256" key="5">
    <source>
        <dbReference type="ARBA" id="ARBA00022918"/>
    </source>
</evidence>
<dbReference type="Proteomes" id="UP001301388">
    <property type="component" value="Unassembled WGS sequence"/>
</dbReference>
<reference evidence="10 11" key="1">
    <citation type="submission" date="2023-12" db="EMBL/GenBank/DDBJ databases">
        <title>Baltic Sea Cyanobacteria.</title>
        <authorList>
            <person name="Delbaje E."/>
            <person name="Fewer D.P."/>
            <person name="Shishido T.K."/>
        </authorList>
    </citation>
    <scope>NUCLEOTIDE SEQUENCE [LARGE SCALE GENOMIC DNA]</scope>
    <source>
        <strain evidence="10 11">UHCC 0370</strain>
    </source>
</reference>
<evidence type="ECO:0000256" key="7">
    <source>
        <dbReference type="ARBA" id="ARBA00034120"/>
    </source>
</evidence>
<evidence type="ECO:0000256" key="1">
    <source>
        <dbReference type="ARBA" id="ARBA00022679"/>
    </source>
</evidence>
<feature type="domain" description="Reverse transcriptase" evidence="9">
    <location>
        <begin position="55"/>
        <end position="241"/>
    </location>
</feature>
<dbReference type="InterPro" id="IPR043502">
    <property type="entry name" value="DNA/RNA_pol_sf"/>
</dbReference>
<evidence type="ECO:0000256" key="2">
    <source>
        <dbReference type="ARBA" id="ARBA00022695"/>
    </source>
</evidence>
<keyword evidence="5 10" id="KW-0695">RNA-directed DNA polymerase</keyword>
<evidence type="ECO:0000256" key="8">
    <source>
        <dbReference type="SAM" id="Coils"/>
    </source>
</evidence>
<keyword evidence="8" id="KW-0175">Coiled coil</keyword>
<gene>
    <name evidence="10" type="ORF">VB774_14320</name>
</gene>
<keyword evidence="11" id="KW-1185">Reference proteome</keyword>
<keyword evidence="2 10" id="KW-0548">Nucleotidyltransferase</keyword>
<keyword evidence="3" id="KW-0479">Metal-binding</keyword>
<dbReference type="GO" id="GO:0003964">
    <property type="term" value="F:RNA-directed DNA polymerase activity"/>
    <property type="evidence" value="ECO:0007669"/>
    <property type="project" value="UniProtKB-KW"/>
</dbReference>
<dbReference type="EC" id="2.7.7.49" evidence="10"/>
<keyword evidence="6" id="KW-0051">Antiviral defense</keyword>
<dbReference type="PRINTS" id="PR00866">
    <property type="entry name" value="RNADNAPOLMS"/>
</dbReference>
<name>A0ABU5TKK2_9CYAN</name>
<evidence type="ECO:0000259" key="9">
    <source>
        <dbReference type="Pfam" id="PF00078"/>
    </source>
</evidence>
<evidence type="ECO:0000313" key="10">
    <source>
        <dbReference type="EMBL" id="MEA5478799.1"/>
    </source>
</evidence>
<keyword evidence="1 10" id="KW-0808">Transferase</keyword>